<evidence type="ECO:0000313" key="2">
    <source>
        <dbReference type="EMBL" id="ETW27848.1"/>
    </source>
</evidence>
<evidence type="ECO:0000313" key="3">
    <source>
        <dbReference type="Proteomes" id="UP000030656"/>
    </source>
</evidence>
<name>A0A024VHT8_PLAFA</name>
<gene>
    <name evidence="2" type="ORF">PFFCH_04723</name>
</gene>
<reference evidence="2 3" key="2">
    <citation type="submission" date="2013-02" db="EMBL/GenBank/DDBJ databases">
        <title>The Genome Sequence of Plasmodium falciparum FCH/4.</title>
        <authorList>
            <consortium name="The Broad Institute Genome Sequencing Platform"/>
            <consortium name="The Broad Institute Genome Sequencing Center for Infectious Disease"/>
            <person name="Neafsey D."/>
            <person name="Cheeseman I."/>
            <person name="Volkman S."/>
            <person name="Adams J."/>
            <person name="Walker B."/>
            <person name="Young S.K."/>
            <person name="Zeng Q."/>
            <person name="Gargeya S."/>
            <person name="Fitzgerald M."/>
            <person name="Haas B."/>
            <person name="Abouelleil A."/>
            <person name="Alvarado L."/>
            <person name="Arachchi H.M."/>
            <person name="Berlin A.M."/>
            <person name="Chapman S.B."/>
            <person name="Dewar J."/>
            <person name="Goldberg J."/>
            <person name="Griggs A."/>
            <person name="Gujja S."/>
            <person name="Hansen M."/>
            <person name="Howarth C."/>
            <person name="Imamovic A."/>
            <person name="Larimer J."/>
            <person name="McCowan C."/>
            <person name="Murphy C."/>
            <person name="Neiman D."/>
            <person name="Pearson M."/>
            <person name="Priest M."/>
            <person name="Roberts A."/>
            <person name="Saif S."/>
            <person name="Shea T."/>
            <person name="Sisk P."/>
            <person name="Sykes S."/>
            <person name="Wortman J."/>
            <person name="Nusbaum C."/>
            <person name="Birren B."/>
        </authorList>
    </citation>
    <scope>NUCLEOTIDE SEQUENCE [LARGE SCALE GENOMIC DNA]</scope>
    <source>
        <strain evidence="2 3">FCH/4</strain>
    </source>
</reference>
<feature type="signal peptide" evidence="1">
    <location>
        <begin position="1"/>
        <end position="22"/>
    </location>
</feature>
<sequence length="63" mass="7033">MPYYAGAGVLFIILVILGASQAKYQSSEGVMNENNENNFLFEVTDNLDKLSNMCNTNIKKNNK</sequence>
<reference evidence="2 3" key="1">
    <citation type="submission" date="2013-02" db="EMBL/GenBank/DDBJ databases">
        <title>The Genome Annotation of Plasmodium falciparum FCH/4.</title>
        <authorList>
            <consortium name="The Broad Institute Genome Sequencing Platform"/>
            <consortium name="The Broad Institute Genome Sequencing Center for Infectious Disease"/>
            <person name="Neafsey D."/>
            <person name="Hoffman S."/>
            <person name="Volkman S."/>
            <person name="Rosenthal P."/>
            <person name="Walker B."/>
            <person name="Young S.K."/>
            <person name="Zeng Q."/>
            <person name="Gargeya S."/>
            <person name="Fitzgerald M."/>
            <person name="Haas B."/>
            <person name="Abouelleil A."/>
            <person name="Allen A.W."/>
            <person name="Alvarado L."/>
            <person name="Arachchi H.M."/>
            <person name="Berlin A.M."/>
            <person name="Chapman S.B."/>
            <person name="Gainer-Dewar J."/>
            <person name="Goldberg J."/>
            <person name="Griggs A."/>
            <person name="Gujja S."/>
            <person name="Hansen M."/>
            <person name="Howarth C."/>
            <person name="Imamovic A."/>
            <person name="Ireland A."/>
            <person name="Larimer J."/>
            <person name="McCowan C."/>
            <person name="Murphy C."/>
            <person name="Pearson M."/>
            <person name="Poon T.W."/>
            <person name="Priest M."/>
            <person name="Roberts A."/>
            <person name="Saif S."/>
            <person name="Shea T."/>
            <person name="Sisk P."/>
            <person name="Sykes S."/>
            <person name="Wortman J."/>
            <person name="Nusbaum C."/>
            <person name="Birren B."/>
        </authorList>
    </citation>
    <scope>NUCLEOTIDE SEQUENCE [LARGE SCALE GENOMIC DNA]</scope>
    <source>
        <strain evidence="2 3">FCH/4</strain>
    </source>
</reference>
<dbReference type="Proteomes" id="UP000030656">
    <property type="component" value="Unassembled WGS sequence"/>
</dbReference>
<dbReference type="AlphaFoldDB" id="A0A024VHT8"/>
<protein>
    <submittedName>
        <fullName evidence="2">Uncharacterized protein</fullName>
    </submittedName>
</protein>
<evidence type="ECO:0000256" key="1">
    <source>
        <dbReference type="SAM" id="SignalP"/>
    </source>
</evidence>
<proteinExistence type="predicted"/>
<dbReference type="EMBL" id="KI928060">
    <property type="protein sequence ID" value="ETW27848.1"/>
    <property type="molecule type" value="Genomic_DNA"/>
</dbReference>
<accession>A0A024VHT8</accession>
<keyword evidence="1" id="KW-0732">Signal</keyword>
<feature type="chain" id="PRO_5001536161" evidence="1">
    <location>
        <begin position="23"/>
        <end position="63"/>
    </location>
</feature>
<organism evidence="2 3">
    <name type="scientific">Plasmodium falciparum FCH/4</name>
    <dbReference type="NCBI Taxonomy" id="1036724"/>
    <lineage>
        <taxon>Eukaryota</taxon>
        <taxon>Sar</taxon>
        <taxon>Alveolata</taxon>
        <taxon>Apicomplexa</taxon>
        <taxon>Aconoidasida</taxon>
        <taxon>Haemosporida</taxon>
        <taxon>Plasmodiidae</taxon>
        <taxon>Plasmodium</taxon>
        <taxon>Plasmodium (Laverania)</taxon>
    </lineage>
</organism>